<evidence type="ECO:0000259" key="1">
    <source>
        <dbReference type="Pfam" id="PF00582"/>
    </source>
</evidence>
<dbReference type="AlphaFoldDB" id="A0A1H6IT99"/>
<sequence length="149" mass="15776">MTDLTDRILVPISSEADAVATYDALSGYLDTETALVVINVIEKAGGGIDKASVEQRREVAEEAFEAIRGLAENDDVPIETAIHYGTDVAETITAAAAEHDATTVAFRSRGGGRILDFLSGSVRTKLVTNSDRPVIVLPRNGAETDTETA</sequence>
<dbReference type="Pfam" id="PF00582">
    <property type="entry name" value="Usp"/>
    <property type="match status" value="1"/>
</dbReference>
<feature type="domain" description="UspA" evidence="1">
    <location>
        <begin position="6"/>
        <end position="138"/>
    </location>
</feature>
<protein>
    <submittedName>
        <fullName evidence="2">Universal stress protein family protein</fullName>
    </submittedName>
</protein>
<dbReference type="Proteomes" id="UP000199215">
    <property type="component" value="Unassembled WGS sequence"/>
</dbReference>
<dbReference type="InterPro" id="IPR014729">
    <property type="entry name" value="Rossmann-like_a/b/a_fold"/>
</dbReference>
<proteinExistence type="predicted"/>
<organism evidence="2 3">
    <name type="scientific">Halopenitus malekzadehii</name>
    <dbReference type="NCBI Taxonomy" id="1267564"/>
    <lineage>
        <taxon>Archaea</taxon>
        <taxon>Methanobacteriati</taxon>
        <taxon>Methanobacteriota</taxon>
        <taxon>Stenosarchaea group</taxon>
        <taxon>Halobacteria</taxon>
        <taxon>Halobacteriales</taxon>
        <taxon>Haloferacaceae</taxon>
        <taxon>Halopenitus</taxon>
    </lineage>
</organism>
<reference evidence="2 3" key="1">
    <citation type="submission" date="2016-10" db="EMBL/GenBank/DDBJ databases">
        <authorList>
            <person name="de Groot N.N."/>
        </authorList>
    </citation>
    <scope>NUCLEOTIDE SEQUENCE [LARGE SCALE GENOMIC DNA]</scope>
    <source>
        <strain evidence="2 3">IBRC-M10418</strain>
    </source>
</reference>
<evidence type="ECO:0000313" key="3">
    <source>
        <dbReference type="Proteomes" id="UP000199215"/>
    </source>
</evidence>
<dbReference type="CDD" id="cd00293">
    <property type="entry name" value="USP-like"/>
    <property type="match status" value="1"/>
</dbReference>
<name>A0A1H6IT99_9EURY</name>
<evidence type="ECO:0000313" key="2">
    <source>
        <dbReference type="EMBL" id="SEH52110.1"/>
    </source>
</evidence>
<gene>
    <name evidence="2" type="ORF">SAMN05192561_10497</name>
</gene>
<dbReference type="RefSeq" id="WP_092816950.1">
    <property type="nucleotide sequence ID" value="NZ_FNWU01000004.1"/>
</dbReference>
<dbReference type="InterPro" id="IPR006016">
    <property type="entry name" value="UspA"/>
</dbReference>
<dbReference type="OrthoDB" id="202478at2157"/>
<dbReference type="SUPFAM" id="SSF52402">
    <property type="entry name" value="Adenine nucleotide alpha hydrolases-like"/>
    <property type="match status" value="1"/>
</dbReference>
<keyword evidence="3" id="KW-1185">Reference proteome</keyword>
<dbReference type="Gene3D" id="3.40.50.620">
    <property type="entry name" value="HUPs"/>
    <property type="match status" value="1"/>
</dbReference>
<accession>A0A1H6IT99</accession>
<dbReference type="EMBL" id="FNWU01000004">
    <property type="protein sequence ID" value="SEH52110.1"/>
    <property type="molecule type" value="Genomic_DNA"/>
</dbReference>